<name>A0AAV7C1I6_ENGPU</name>
<feature type="region of interest" description="Disordered" evidence="1">
    <location>
        <begin position="20"/>
        <end position="89"/>
    </location>
</feature>
<protein>
    <submittedName>
        <fullName evidence="2">Uncharacterized protein</fullName>
    </submittedName>
</protein>
<evidence type="ECO:0000313" key="3">
    <source>
        <dbReference type="Proteomes" id="UP000824782"/>
    </source>
</evidence>
<reference evidence="2" key="1">
    <citation type="thesis" date="2020" institute="ProQuest LLC" country="789 East Eisenhower Parkway, Ann Arbor, MI, USA">
        <title>Comparative Genomics and Chromosome Evolution.</title>
        <authorList>
            <person name="Mudd A.B."/>
        </authorList>
    </citation>
    <scope>NUCLEOTIDE SEQUENCE</scope>
    <source>
        <strain evidence="2">237g6f4</strain>
        <tissue evidence="2">Blood</tissue>
    </source>
</reference>
<comment type="caution">
    <text evidence="2">The sequence shown here is derived from an EMBL/GenBank/DDBJ whole genome shotgun (WGS) entry which is preliminary data.</text>
</comment>
<keyword evidence="3" id="KW-1185">Reference proteome</keyword>
<feature type="compositionally biased region" description="Polar residues" evidence="1">
    <location>
        <begin position="77"/>
        <end position="89"/>
    </location>
</feature>
<dbReference type="EMBL" id="WNYA01000004">
    <property type="protein sequence ID" value="KAG8578489.1"/>
    <property type="molecule type" value="Genomic_DNA"/>
</dbReference>
<dbReference type="AlphaFoldDB" id="A0AAV7C1I6"/>
<accession>A0AAV7C1I6</accession>
<proteinExistence type="predicted"/>
<gene>
    <name evidence="2" type="ORF">GDO81_010511</name>
</gene>
<dbReference type="Proteomes" id="UP000824782">
    <property type="component" value="Unassembled WGS sequence"/>
</dbReference>
<organism evidence="2 3">
    <name type="scientific">Engystomops pustulosus</name>
    <name type="common">Tungara frog</name>
    <name type="synonym">Physalaemus pustulosus</name>
    <dbReference type="NCBI Taxonomy" id="76066"/>
    <lineage>
        <taxon>Eukaryota</taxon>
        <taxon>Metazoa</taxon>
        <taxon>Chordata</taxon>
        <taxon>Craniata</taxon>
        <taxon>Vertebrata</taxon>
        <taxon>Euteleostomi</taxon>
        <taxon>Amphibia</taxon>
        <taxon>Batrachia</taxon>
        <taxon>Anura</taxon>
        <taxon>Neobatrachia</taxon>
        <taxon>Hyloidea</taxon>
        <taxon>Leptodactylidae</taxon>
        <taxon>Leiuperinae</taxon>
        <taxon>Engystomops</taxon>
    </lineage>
</organism>
<evidence type="ECO:0000256" key="1">
    <source>
        <dbReference type="SAM" id="MobiDB-lite"/>
    </source>
</evidence>
<evidence type="ECO:0000313" key="2">
    <source>
        <dbReference type="EMBL" id="KAG8578489.1"/>
    </source>
</evidence>
<sequence>MTGPPVTAALALEHEELKACLSPSSGDGRAGAFPGPHPTSLASLRPPPSARLPFTLSPPPPPVLPLPAPTTTLPTTQNSSEPPAALQSP</sequence>
<feature type="compositionally biased region" description="Pro residues" evidence="1">
    <location>
        <begin position="45"/>
        <end position="68"/>
    </location>
</feature>